<sequence length="159" mass="18021">MCRIFVHGYHHCDCIYTRAEIIACVDFLGNENVTCNPKHLTFTRKNLDREIDGTDYLSSDKVDLSRPYVPKNFACRNVEVRHEELQECCPLCGNARVVRELGKMGVEWDVERGEGVAVAVAAGGSSYGSRGIRDMESYEGERHDAKGGLERCWERWCGE</sequence>
<reference evidence="1 2" key="1">
    <citation type="submission" date="2024-09" db="EMBL/GenBank/DDBJ databases">
        <title>Rethinking Asexuality: The Enigmatic Case of Functional Sexual Genes in Lepraria (Stereocaulaceae).</title>
        <authorList>
            <person name="Doellman M."/>
            <person name="Sun Y."/>
            <person name="Barcenas-Pena A."/>
            <person name="Lumbsch H.T."/>
            <person name="Grewe F."/>
        </authorList>
    </citation>
    <scope>NUCLEOTIDE SEQUENCE [LARGE SCALE GENOMIC DNA]</scope>
    <source>
        <strain evidence="1 2">Mercado 3170</strain>
    </source>
</reference>
<organism evidence="1 2">
    <name type="scientific">Stereocaulon virgatum</name>
    <dbReference type="NCBI Taxonomy" id="373712"/>
    <lineage>
        <taxon>Eukaryota</taxon>
        <taxon>Fungi</taxon>
        <taxon>Dikarya</taxon>
        <taxon>Ascomycota</taxon>
        <taxon>Pezizomycotina</taxon>
        <taxon>Lecanoromycetes</taxon>
        <taxon>OSLEUM clade</taxon>
        <taxon>Lecanoromycetidae</taxon>
        <taxon>Lecanorales</taxon>
        <taxon>Lecanorineae</taxon>
        <taxon>Stereocaulaceae</taxon>
        <taxon>Stereocaulon</taxon>
    </lineage>
</organism>
<protein>
    <submittedName>
        <fullName evidence="1">Uncharacterized protein</fullName>
    </submittedName>
</protein>
<gene>
    <name evidence="1" type="ORF">N7G274_009783</name>
</gene>
<evidence type="ECO:0000313" key="2">
    <source>
        <dbReference type="Proteomes" id="UP001590950"/>
    </source>
</evidence>
<proteinExistence type="predicted"/>
<dbReference type="Proteomes" id="UP001590950">
    <property type="component" value="Unassembled WGS sequence"/>
</dbReference>
<keyword evidence="2" id="KW-1185">Reference proteome</keyword>
<name>A0ABR3ZZJ0_9LECA</name>
<accession>A0ABR3ZZJ0</accession>
<evidence type="ECO:0000313" key="1">
    <source>
        <dbReference type="EMBL" id="KAL2037502.1"/>
    </source>
</evidence>
<dbReference type="EMBL" id="JBEFKJ010000040">
    <property type="protein sequence ID" value="KAL2037502.1"/>
    <property type="molecule type" value="Genomic_DNA"/>
</dbReference>
<comment type="caution">
    <text evidence="1">The sequence shown here is derived from an EMBL/GenBank/DDBJ whole genome shotgun (WGS) entry which is preliminary data.</text>
</comment>